<dbReference type="AlphaFoldDB" id="A0A644YCL2"/>
<name>A0A644YCL2_9ZZZZ</name>
<evidence type="ECO:0000313" key="1">
    <source>
        <dbReference type="EMBL" id="MPM25937.1"/>
    </source>
</evidence>
<accession>A0A644YCL2</accession>
<protein>
    <submittedName>
        <fullName evidence="1">Uncharacterized protein</fullName>
    </submittedName>
</protein>
<dbReference type="EMBL" id="VSSQ01004613">
    <property type="protein sequence ID" value="MPM25937.1"/>
    <property type="molecule type" value="Genomic_DNA"/>
</dbReference>
<comment type="caution">
    <text evidence="1">The sequence shown here is derived from an EMBL/GenBank/DDBJ whole genome shotgun (WGS) entry which is preliminary data.</text>
</comment>
<gene>
    <name evidence="1" type="ORF">SDC9_72438</name>
</gene>
<sequence>MVRLVITSVGLCTKNKRLSFTLGDNAPVVLPVNQVFQREIVEFQAQLTHQSGNTPSGRKFNLVVSFGGQRVGKVYSAVFWIWIYARLQVFGVEMSGLSYLTYRADKVLFAENGSRFST</sequence>
<proteinExistence type="predicted"/>
<reference evidence="1" key="1">
    <citation type="submission" date="2019-08" db="EMBL/GenBank/DDBJ databases">
        <authorList>
            <person name="Kucharzyk K."/>
            <person name="Murdoch R.W."/>
            <person name="Higgins S."/>
            <person name="Loffler F."/>
        </authorList>
    </citation>
    <scope>NUCLEOTIDE SEQUENCE</scope>
</reference>
<organism evidence="1">
    <name type="scientific">bioreactor metagenome</name>
    <dbReference type="NCBI Taxonomy" id="1076179"/>
    <lineage>
        <taxon>unclassified sequences</taxon>
        <taxon>metagenomes</taxon>
        <taxon>ecological metagenomes</taxon>
    </lineage>
</organism>